<dbReference type="OrthoDB" id="350602at2"/>
<keyword evidence="6" id="KW-0460">Magnesium</keyword>
<evidence type="ECO:0000256" key="6">
    <source>
        <dbReference type="PIRSR" id="PIRSR000699-2"/>
    </source>
</evidence>
<keyword evidence="4" id="KW-0598">Phosphotransferase system</keyword>
<evidence type="ECO:0000256" key="5">
    <source>
        <dbReference type="PIRSR" id="PIRSR000699-1"/>
    </source>
</evidence>
<dbReference type="CDD" id="cd00215">
    <property type="entry name" value="PTS_IIA_lac"/>
    <property type="match status" value="1"/>
</dbReference>
<dbReference type="InterPro" id="IPR003188">
    <property type="entry name" value="PTS_IIA_lac/cel"/>
</dbReference>
<evidence type="ECO:0000313" key="8">
    <source>
        <dbReference type="EMBL" id="PKZ22329.1"/>
    </source>
</evidence>
<feature type="active site" description="Tele-phosphohistidine intermediate" evidence="5">
    <location>
        <position position="78"/>
    </location>
</feature>
<comment type="cofactor">
    <cofactor evidence="6">
        <name>Mg(2+)</name>
        <dbReference type="ChEBI" id="CHEBI:18420"/>
    </cofactor>
    <text evidence="6">Binds 1 Mg(2+) ion per trimer.</text>
</comment>
<feature type="binding site" evidence="6">
    <location>
        <position position="81"/>
    </location>
    <ligand>
        <name>Mg(2+)</name>
        <dbReference type="ChEBI" id="CHEBI:18420"/>
        <note>ligand shared between all trimeric partners</note>
    </ligand>
</feature>
<evidence type="ECO:0000256" key="3">
    <source>
        <dbReference type="ARBA" id="ARBA00022679"/>
    </source>
</evidence>
<feature type="modified residue" description="Phosphohistidine; by HPr" evidence="7">
    <location>
        <position position="78"/>
    </location>
</feature>
<dbReference type="Pfam" id="PF02255">
    <property type="entry name" value="PTS_IIA"/>
    <property type="match status" value="1"/>
</dbReference>
<keyword evidence="3" id="KW-0808">Transferase</keyword>
<sequence>MKSSEVQQIAFQIILSSANGKTLAHDAIQLMKEDKFEEAEQKLEESNDAFIEAHNAQTELLQSYAGGEEIVMEIIMVHAQDHLMTGMSYRDMALELLEVYKRLANKD</sequence>
<dbReference type="Gene3D" id="1.20.58.80">
    <property type="entry name" value="Phosphotransferase system, lactose/cellobiose-type IIA subunit"/>
    <property type="match status" value="1"/>
</dbReference>
<dbReference type="Proteomes" id="UP000234239">
    <property type="component" value="Unassembled WGS sequence"/>
</dbReference>
<keyword evidence="6" id="KW-0479">Metal-binding</keyword>
<evidence type="ECO:0000313" key="9">
    <source>
        <dbReference type="Proteomes" id="UP000234239"/>
    </source>
</evidence>
<evidence type="ECO:0000256" key="2">
    <source>
        <dbReference type="ARBA" id="ARBA00022597"/>
    </source>
</evidence>
<dbReference type="SUPFAM" id="SSF46973">
    <property type="entry name" value="Enzyme IIa from lactose specific PTS, IIa-lac"/>
    <property type="match status" value="1"/>
</dbReference>
<dbReference type="PANTHER" id="PTHR34382:SF7">
    <property type="entry name" value="PTS SYSTEM N,N'-DIACETYLCHITOBIOSE-SPECIFIC EIIA COMPONENT"/>
    <property type="match status" value="1"/>
</dbReference>
<keyword evidence="1" id="KW-0813">Transport</keyword>
<dbReference type="GO" id="GO:0016740">
    <property type="term" value="F:transferase activity"/>
    <property type="evidence" value="ECO:0007669"/>
    <property type="project" value="UniProtKB-KW"/>
</dbReference>
<dbReference type="GO" id="GO:0009401">
    <property type="term" value="P:phosphoenolpyruvate-dependent sugar phosphotransferase system"/>
    <property type="evidence" value="ECO:0007669"/>
    <property type="project" value="UniProtKB-KW"/>
</dbReference>
<keyword evidence="2" id="KW-0762">Sugar transport</keyword>
<gene>
    <name evidence="8" type="primary">celC</name>
    <name evidence="8" type="ORF">CYJ28_04235</name>
</gene>
<dbReference type="EMBL" id="PKGY01000002">
    <property type="protein sequence ID" value="PKZ22329.1"/>
    <property type="molecule type" value="Genomic_DNA"/>
</dbReference>
<reference evidence="8 9" key="1">
    <citation type="submission" date="2017-12" db="EMBL/GenBank/DDBJ databases">
        <title>Phylogenetic diversity of female urinary microbiome.</title>
        <authorList>
            <person name="Thomas-White K."/>
            <person name="Wolfe A.J."/>
        </authorList>
    </citation>
    <scope>NUCLEOTIDE SEQUENCE [LARGE SCALE GENOMIC DNA]</scope>
    <source>
        <strain evidence="8 9">UMB0139</strain>
    </source>
</reference>
<accession>A0A2I1MQD2</accession>
<dbReference type="InterPro" id="IPR036542">
    <property type="entry name" value="PTS_IIA_lac/cel_sf"/>
</dbReference>
<evidence type="ECO:0000256" key="7">
    <source>
        <dbReference type="PROSITE-ProRule" id="PRU00418"/>
    </source>
</evidence>
<proteinExistence type="predicted"/>
<organism evidence="8 9">
    <name type="scientific">Aerococcus sanguinicola</name>
    <dbReference type="NCBI Taxonomy" id="119206"/>
    <lineage>
        <taxon>Bacteria</taxon>
        <taxon>Bacillati</taxon>
        <taxon>Bacillota</taxon>
        <taxon>Bacilli</taxon>
        <taxon>Lactobacillales</taxon>
        <taxon>Aerococcaceae</taxon>
        <taxon>Aerococcus</taxon>
    </lineage>
</organism>
<dbReference type="PANTHER" id="PTHR34382">
    <property type="entry name" value="PTS SYSTEM N,N'-DIACETYLCHITOBIOSE-SPECIFIC EIIA COMPONENT"/>
    <property type="match status" value="1"/>
</dbReference>
<dbReference type="RefSeq" id="WP_070486240.1">
    <property type="nucleotide sequence ID" value="NZ_CAJHKM010000001.1"/>
</dbReference>
<protein>
    <submittedName>
        <fullName evidence="8">PTS cellobiose transporter subunit IIA</fullName>
    </submittedName>
</protein>
<dbReference type="GO" id="GO:0046872">
    <property type="term" value="F:metal ion binding"/>
    <property type="evidence" value="ECO:0007669"/>
    <property type="project" value="UniProtKB-KW"/>
</dbReference>
<comment type="caution">
    <text evidence="8">The sequence shown here is derived from an EMBL/GenBank/DDBJ whole genome shotgun (WGS) entry which is preliminary data.</text>
</comment>
<dbReference type="AlphaFoldDB" id="A0A2I1MQD2"/>
<dbReference type="PROSITE" id="PS51095">
    <property type="entry name" value="PTS_EIIA_TYPE_3"/>
    <property type="match status" value="1"/>
</dbReference>
<evidence type="ECO:0000256" key="4">
    <source>
        <dbReference type="ARBA" id="ARBA00022683"/>
    </source>
</evidence>
<name>A0A2I1MQD2_9LACT</name>
<dbReference type="PIRSF" id="PIRSF000699">
    <property type="entry name" value="PTS_IILac_III"/>
    <property type="match status" value="1"/>
</dbReference>
<evidence type="ECO:0000256" key="1">
    <source>
        <dbReference type="ARBA" id="ARBA00022448"/>
    </source>
</evidence>